<feature type="signal peptide" evidence="1">
    <location>
        <begin position="1"/>
        <end position="30"/>
    </location>
</feature>
<dbReference type="OrthoDB" id="9970452at2759"/>
<dbReference type="AlphaFoldDB" id="A0A9Q0RUT0"/>
<name>A0A9Q0RUT0_9DIPT</name>
<organism evidence="2 3">
    <name type="scientific">Pseudolycoriella hygida</name>
    <dbReference type="NCBI Taxonomy" id="35572"/>
    <lineage>
        <taxon>Eukaryota</taxon>
        <taxon>Metazoa</taxon>
        <taxon>Ecdysozoa</taxon>
        <taxon>Arthropoda</taxon>
        <taxon>Hexapoda</taxon>
        <taxon>Insecta</taxon>
        <taxon>Pterygota</taxon>
        <taxon>Neoptera</taxon>
        <taxon>Endopterygota</taxon>
        <taxon>Diptera</taxon>
        <taxon>Nematocera</taxon>
        <taxon>Sciaroidea</taxon>
        <taxon>Sciaridae</taxon>
        <taxon>Pseudolycoriella</taxon>
    </lineage>
</organism>
<feature type="chain" id="PRO_5040438812" description="SH3b domain-containing protein" evidence="1">
    <location>
        <begin position="31"/>
        <end position="203"/>
    </location>
</feature>
<evidence type="ECO:0008006" key="4">
    <source>
        <dbReference type="Google" id="ProtNLM"/>
    </source>
</evidence>
<evidence type="ECO:0000313" key="2">
    <source>
        <dbReference type="EMBL" id="KAJ6630197.1"/>
    </source>
</evidence>
<dbReference type="PANTHER" id="PTHR34408:SF1">
    <property type="entry name" value="GLYCOSYL HYDROLASE FAMILY 19 DOMAIN-CONTAINING PROTEIN HI_1415"/>
    <property type="match status" value="1"/>
</dbReference>
<protein>
    <recommendedName>
        <fullName evidence="4">SH3b domain-containing protein</fullName>
    </recommendedName>
</protein>
<dbReference type="Proteomes" id="UP001151699">
    <property type="component" value="Unassembled WGS sequence"/>
</dbReference>
<keyword evidence="3" id="KW-1185">Reference proteome</keyword>
<evidence type="ECO:0000313" key="3">
    <source>
        <dbReference type="Proteomes" id="UP001151699"/>
    </source>
</evidence>
<dbReference type="PANTHER" id="PTHR34408">
    <property type="entry name" value="FAMILY PROTEIN, PUTATIVE-RELATED"/>
    <property type="match status" value="1"/>
</dbReference>
<evidence type="ECO:0000256" key="1">
    <source>
        <dbReference type="SAM" id="SignalP"/>
    </source>
</evidence>
<dbReference type="InterPro" id="IPR052354">
    <property type="entry name" value="Cell_Wall_Dynamics_Protein"/>
</dbReference>
<keyword evidence="1" id="KW-0732">Signal</keyword>
<sequence>MRQYLENHLTFKMNFYAISVLFCCYCTVSAVSTENTVTETICVGNVSTSSLYIRLQPSTGATAVGSLFRNDVVSIQTRTTGETVSGDITTSNWFFVENGWVSAAFISIRQANVSWCAAREHPDICYGIIQATSLYIRSQPNTQSAIVGSLIYGDDVHPIGRVAGEVVNGEKYWFMLSNGYISAGYVWIIANSETESWCGTGMP</sequence>
<dbReference type="EMBL" id="WJQU01002803">
    <property type="protein sequence ID" value="KAJ6630197.1"/>
    <property type="molecule type" value="Genomic_DNA"/>
</dbReference>
<reference evidence="2" key="1">
    <citation type="submission" date="2022-07" db="EMBL/GenBank/DDBJ databases">
        <authorList>
            <person name="Trinca V."/>
            <person name="Uliana J.V.C."/>
            <person name="Torres T.T."/>
            <person name="Ward R.J."/>
            <person name="Monesi N."/>
        </authorList>
    </citation>
    <scope>NUCLEOTIDE SEQUENCE</scope>
    <source>
        <strain evidence="2">HSMRA1968</strain>
        <tissue evidence="2">Whole embryos</tissue>
    </source>
</reference>
<gene>
    <name evidence="2" type="ORF">Bhyg_17890</name>
</gene>
<accession>A0A9Q0RUT0</accession>
<dbReference type="Gene3D" id="2.30.30.40">
    <property type="entry name" value="SH3 Domains"/>
    <property type="match status" value="2"/>
</dbReference>
<proteinExistence type="predicted"/>
<comment type="caution">
    <text evidence="2">The sequence shown here is derived from an EMBL/GenBank/DDBJ whole genome shotgun (WGS) entry which is preliminary data.</text>
</comment>